<feature type="region of interest" description="Disordered" evidence="6">
    <location>
        <begin position="311"/>
        <end position="349"/>
    </location>
</feature>
<evidence type="ECO:0000259" key="7">
    <source>
        <dbReference type="PROSITE" id="PS50089"/>
    </source>
</evidence>
<protein>
    <recommendedName>
        <fullName evidence="7">RING-type domain-containing protein</fullName>
    </recommendedName>
</protein>
<keyword evidence="3" id="KW-0862">Zinc</keyword>
<evidence type="ECO:0000256" key="4">
    <source>
        <dbReference type="PROSITE-ProRule" id="PRU00175"/>
    </source>
</evidence>
<accession>A0A4S8MII1</accession>
<dbReference type="Proteomes" id="UP000297245">
    <property type="component" value="Unassembled WGS sequence"/>
</dbReference>
<dbReference type="OrthoDB" id="6270329at2759"/>
<dbReference type="PROSITE" id="PS00518">
    <property type="entry name" value="ZF_RING_1"/>
    <property type="match status" value="1"/>
</dbReference>
<dbReference type="SUPFAM" id="SSF57850">
    <property type="entry name" value="RING/U-box"/>
    <property type="match status" value="1"/>
</dbReference>
<dbReference type="InterPro" id="IPR001841">
    <property type="entry name" value="Znf_RING"/>
</dbReference>
<keyword evidence="5" id="KW-0175">Coiled coil</keyword>
<feature type="domain" description="RING-type" evidence="7">
    <location>
        <begin position="4"/>
        <end position="48"/>
    </location>
</feature>
<dbReference type="Pfam" id="PF15227">
    <property type="entry name" value="zf-C3HC4_4"/>
    <property type="match status" value="1"/>
</dbReference>
<evidence type="ECO:0000256" key="1">
    <source>
        <dbReference type="ARBA" id="ARBA00022723"/>
    </source>
</evidence>
<reference evidence="8 9" key="1">
    <citation type="journal article" date="2019" name="Nat. Ecol. Evol.">
        <title>Megaphylogeny resolves global patterns of mushroom evolution.</title>
        <authorList>
            <person name="Varga T."/>
            <person name="Krizsan K."/>
            <person name="Foldi C."/>
            <person name="Dima B."/>
            <person name="Sanchez-Garcia M."/>
            <person name="Sanchez-Ramirez S."/>
            <person name="Szollosi G.J."/>
            <person name="Szarkandi J.G."/>
            <person name="Papp V."/>
            <person name="Albert L."/>
            <person name="Andreopoulos W."/>
            <person name="Angelini C."/>
            <person name="Antonin V."/>
            <person name="Barry K.W."/>
            <person name="Bougher N.L."/>
            <person name="Buchanan P."/>
            <person name="Buyck B."/>
            <person name="Bense V."/>
            <person name="Catcheside P."/>
            <person name="Chovatia M."/>
            <person name="Cooper J."/>
            <person name="Damon W."/>
            <person name="Desjardin D."/>
            <person name="Finy P."/>
            <person name="Geml J."/>
            <person name="Haridas S."/>
            <person name="Hughes K."/>
            <person name="Justo A."/>
            <person name="Karasinski D."/>
            <person name="Kautmanova I."/>
            <person name="Kiss B."/>
            <person name="Kocsube S."/>
            <person name="Kotiranta H."/>
            <person name="LaButti K.M."/>
            <person name="Lechner B.E."/>
            <person name="Liimatainen K."/>
            <person name="Lipzen A."/>
            <person name="Lukacs Z."/>
            <person name="Mihaltcheva S."/>
            <person name="Morgado L.N."/>
            <person name="Niskanen T."/>
            <person name="Noordeloos M.E."/>
            <person name="Ohm R.A."/>
            <person name="Ortiz-Santana B."/>
            <person name="Ovrebo C."/>
            <person name="Racz N."/>
            <person name="Riley R."/>
            <person name="Savchenko A."/>
            <person name="Shiryaev A."/>
            <person name="Soop K."/>
            <person name="Spirin V."/>
            <person name="Szebenyi C."/>
            <person name="Tomsovsky M."/>
            <person name="Tulloss R.E."/>
            <person name="Uehling J."/>
            <person name="Grigoriev I.V."/>
            <person name="Vagvolgyi C."/>
            <person name="Papp T."/>
            <person name="Martin F.M."/>
            <person name="Miettinen O."/>
            <person name="Hibbett D.S."/>
            <person name="Nagy L.G."/>
        </authorList>
    </citation>
    <scope>NUCLEOTIDE SEQUENCE [LARGE SCALE GENOMIC DNA]</scope>
    <source>
        <strain evidence="8 9">CBS 962.96</strain>
    </source>
</reference>
<feature type="region of interest" description="Disordered" evidence="6">
    <location>
        <begin position="262"/>
        <end position="281"/>
    </location>
</feature>
<feature type="compositionally biased region" description="Acidic residues" evidence="6">
    <location>
        <begin position="263"/>
        <end position="275"/>
    </location>
</feature>
<dbReference type="InterPro" id="IPR051051">
    <property type="entry name" value="E3_ubiq-ligase_TRIM/RNF"/>
</dbReference>
<dbReference type="InterPro" id="IPR017907">
    <property type="entry name" value="Znf_RING_CS"/>
</dbReference>
<dbReference type="PANTHER" id="PTHR25465:SF14">
    <property type="entry name" value="E3 UBIQUITIN-PROTEIN LIGASE TRIM65"/>
    <property type="match status" value="1"/>
</dbReference>
<keyword evidence="2 4" id="KW-0863">Zinc-finger</keyword>
<dbReference type="SMART" id="SM00184">
    <property type="entry name" value="RING"/>
    <property type="match status" value="1"/>
</dbReference>
<evidence type="ECO:0000256" key="3">
    <source>
        <dbReference type="ARBA" id="ARBA00022833"/>
    </source>
</evidence>
<keyword evidence="1" id="KW-0479">Metal-binding</keyword>
<evidence type="ECO:0000256" key="2">
    <source>
        <dbReference type="ARBA" id="ARBA00022771"/>
    </source>
</evidence>
<dbReference type="PANTHER" id="PTHR25465">
    <property type="entry name" value="B-BOX DOMAIN CONTAINING"/>
    <property type="match status" value="1"/>
</dbReference>
<dbReference type="EMBL" id="ML179076">
    <property type="protein sequence ID" value="THV02537.1"/>
    <property type="molecule type" value="Genomic_DNA"/>
</dbReference>
<dbReference type="AlphaFoldDB" id="A0A4S8MII1"/>
<feature type="coiled-coil region" evidence="5">
    <location>
        <begin position="79"/>
        <end position="113"/>
    </location>
</feature>
<gene>
    <name evidence="8" type="ORF">K435DRAFT_749255</name>
</gene>
<evidence type="ECO:0000313" key="9">
    <source>
        <dbReference type="Proteomes" id="UP000297245"/>
    </source>
</evidence>
<dbReference type="PROSITE" id="PS50089">
    <property type="entry name" value="ZF_RING_2"/>
    <property type="match status" value="1"/>
</dbReference>
<evidence type="ECO:0000256" key="5">
    <source>
        <dbReference type="SAM" id="Coils"/>
    </source>
</evidence>
<feature type="coiled-coil region" evidence="5">
    <location>
        <begin position="156"/>
        <end position="235"/>
    </location>
</feature>
<dbReference type="Gene3D" id="3.30.40.10">
    <property type="entry name" value="Zinc/RING finger domain, C3HC4 (zinc finger)"/>
    <property type="match status" value="1"/>
</dbReference>
<dbReference type="InterPro" id="IPR013083">
    <property type="entry name" value="Znf_RING/FYVE/PHD"/>
</dbReference>
<keyword evidence="9" id="KW-1185">Reference proteome</keyword>
<evidence type="ECO:0000313" key="8">
    <source>
        <dbReference type="EMBL" id="THV02537.1"/>
    </source>
</evidence>
<feature type="compositionally biased region" description="Basic and acidic residues" evidence="6">
    <location>
        <begin position="331"/>
        <end position="342"/>
    </location>
</feature>
<dbReference type="GO" id="GO:0008270">
    <property type="term" value="F:zinc ion binding"/>
    <property type="evidence" value="ECO:0007669"/>
    <property type="project" value="UniProtKB-KW"/>
</dbReference>
<evidence type="ECO:0000256" key="6">
    <source>
        <dbReference type="SAM" id="MobiDB-lite"/>
    </source>
</evidence>
<proteinExistence type="predicted"/>
<name>A0A4S8MII1_DENBC</name>
<sequence>MSTCSICLSALQEPVSIPCGHIYCSSCLLEYVGASQQDLYTASCPTCRASFPIVSPELTLIPKQLHRFFVPGIRRVYIDLNLQQRLSAAQEKVKVLEEQCNTLMNECERHIALARAHSEGEQVCQKKLKECHSELKESQLEGYRAQRALSQERKRAVEAVKETSAIRERCSELEEELDSYRRQRQEDLDAIVEVDDLKRLLSNERKISKQAKREAVVWKEKYNESQEQLELYESKSTQPRLAKRSLSEESIDSLLRSDIDLSLSDEPDVNEEPTSESESIPLRVSMIENARRRILPPPRKKLRSSYKTRIITQPDKKAKEEVGGDSGDVSLYHDDIKDEVERPSPPYRSLRIPRVRLLRDYRLPTLQSQLDSD</sequence>
<organism evidence="8 9">
    <name type="scientific">Dendrothele bispora (strain CBS 962.96)</name>
    <dbReference type="NCBI Taxonomy" id="1314807"/>
    <lineage>
        <taxon>Eukaryota</taxon>
        <taxon>Fungi</taxon>
        <taxon>Dikarya</taxon>
        <taxon>Basidiomycota</taxon>
        <taxon>Agaricomycotina</taxon>
        <taxon>Agaricomycetes</taxon>
        <taxon>Agaricomycetidae</taxon>
        <taxon>Agaricales</taxon>
        <taxon>Agaricales incertae sedis</taxon>
        <taxon>Dendrothele</taxon>
    </lineage>
</organism>